<sequence>MDSSYSQFEITSQQRSSIESPRQQRPQKQSMEFESSSLITCEQQMEEEEERTVKETVDHLNNDERFDYSSRDSFVLSGLNLKSSEVVPDEINIDSNKSILAECEPALVEFDGECEENKLDNDGETVYSSSGDTPIMMVELKKENSEDAFITKIINAAGF</sequence>
<dbReference type="EnsemblMetazoa" id="CLYHEMT025173.1">
    <property type="protein sequence ID" value="CLYHEMP025173.1"/>
    <property type="gene ID" value="CLYHEMG025173"/>
</dbReference>
<evidence type="ECO:0000313" key="2">
    <source>
        <dbReference type="EnsemblMetazoa" id="CLYHEMP025173.1"/>
    </source>
</evidence>
<accession>A0A7M5XL37</accession>
<dbReference type="Proteomes" id="UP000594262">
    <property type="component" value="Unplaced"/>
</dbReference>
<dbReference type="AlphaFoldDB" id="A0A7M5XL37"/>
<keyword evidence="3" id="KW-1185">Reference proteome</keyword>
<organism evidence="2 3">
    <name type="scientific">Clytia hemisphaerica</name>
    <dbReference type="NCBI Taxonomy" id="252671"/>
    <lineage>
        <taxon>Eukaryota</taxon>
        <taxon>Metazoa</taxon>
        <taxon>Cnidaria</taxon>
        <taxon>Hydrozoa</taxon>
        <taxon>Hydroidolina</taxon>
        <taxon>Leptothecata</taxon>
        <taxon>Obeliida</taxon>
        <taxon>Clytiidae</taxon>
        <taxon>Clytia</taxon>
    </lineage>
</organism>
<proteinExistence type="predicted"/>
<feature type="region of interest" description="Disordered" evidence="1">
    <location>
        <begin position="1"/>
        <end position="51"/>
    </location>
</feature>
<name>A0A7M5XL37_9CNID</name>
<reference evidence="2" key="1">
    <citation type="submission" date="2021-01" db="UniProtKB">
        <authorList>
            <consortium name="EnsemblMetazoa"/>
        </authorList>
    </citation>
    <scope>IDENTIFICATION</scope>
</reference>
<feature type="compositionally biased region" description="Polar residues" evidence="1">
    <location>
        <begin position="1"/>
        <end position="41"/>
    </location>
</feature>
<evidence type="ECO:0000256" key="1">
    <source>
        <dbReference type="SAM" id="MobiDB-lite"/>
    </source>
</evidence>
<evidence type="ECO:0000313" key="3">
    <source>
        <dbReference type="Proteomes" id="UP000594262"/>
    </source>
</evidence>
<protein>
    <submittedName>
        <fullName evidence="2">Uncharacterized protein</fullName>
    </submittedName>
</protein>